<evidence type="ECO:0000256" key="5">
    <source>
        <dbReference type="SAM" id="Phobius"/>
    </source>
</evidence>
<evidence type="ECO:0000256" key="3">
    <source>
        <dbReference type="ARBA" id="ARBA00022989"/>
    </source>
</evidence>
<dbReference type="RefSeq" id="WP_062075593.1">
    <property type="nucleotide sequence ID" value="NZ_BBRC01000012.1"/>
</dbReference>
<keyword evidence="7" id="KW-1185">Reference proteome</keyword>
<organism evidence="6 7">
    <name type="scientific">Demequina lutea</name>
    <dbReference type="NCBI Taxonomy" id="431489"/>
    <lineage>
        <taxon>Bacteria</taxon>
        <taxon>Bacillati</taxon>
        <taxon>Actinomycetota</taxon>
        <taxon>Actinomycetes</taxon>
        <taxon>Micrococcales</taxon>
        <taxon>Demequinaceae</taxon>
        <taxon>Demequina</taxon>
    </lineage>
</organism>
<dbReference type="GO" id="GO:0016020">
    <property type="term" value="C:membrane"/>
    <property type="evidence" value="ECO:0007669"/>
    <property type="project" value="UniProtKB-SubCell"/>
</dbReference>
<name>A0A7Z0CIP7_9MICO</name>
<feature type="transmembrane region" description="Helical" evidence="5">
    <location>
        <begin position="273"/>
        <end position="295"/>
    </location>
</feature>
<feature type="transmembrane region" description="Helical" evidence="5">
    <location>
        <begin position="215"/>
        <end position="234"/>
    </location>
</feature>
<dbReference type="PANTHER" id="PTHR11040:SF205">
    <property type="entry name" value="ZINC TRANSPORTER ZUPT"/>
    <property type="match status" value="1"/>
</dbReference>
<feature type="transmembrane region" description="Helical" evidence="5">
    <location>
        <begin position="240"/>
        <end position="266"/>
    </location>
</feature>
<keyword evidence="3 5" id="KW-1133">Transmembrane helix</keyword>
<evidence type="ECO:0000256" key="1">
    <source>
        <dbReference type="ARBA" id="ARBA00004141"/>
    </source>
</evidence>
<protein>
    <submittedName>
        <fullName evidence="6">ZIP family zinc transporter</fullName>
    </submittedName>
</protein>
<feature type="transmembrane region" description="Helical" evidence="5">
    <location>
        <begin position="35"/>
        <end position="57"/>
    </location>
</feature>
<dbReference type="PANTHER" id="PTHR11040">
    <property type="entry name" value="ZINC/IRON TRANSPORTER"/>
    <property type="match status" value="1"/>
</dbReference>
<keyword evidence="4 5" id="KW-0472">Membrane</keyword>
<dbReference type="AlphaFoldDB" id="A0A7Z0CIP7"/>
<dbReference type="Pfam" id="PF02535">
    <property type="entry name" value="Zip"/>
    <property type="match status" value="1"/>
</dbReference>
<gene>
    <name evidence="6" type="ORF">BKA03_000004</name>
</gene>
<reference evidence="6 7" key="1">
    <citation type="submission" date="2020-07" db="EMBL/GenBank/DDBJ databases">
        <title>Sequencing the genomes of 1000 actinobacteria strains.</title>
        <authorList>
            <person name="Klenk H.-P."/>
        </authorList>
    </citation>
    <scope>NUCLEOTIDE SEQUENCE [LARGE SCALE GENOMIC DNA]</scope>
    <source>
        <strain evidence="6 7">DSM 19970</strain>
    </source>
</reference>
<evidence type="ECO:0000256" key="4">
    <source>
        <dbReference type="ARBA" id="ARBA00023136"/>
    </source>
</evidence>
<dbReference type="Proteomes" id="UP000547973">
    <property type="component" value="Unassembled WGS sequence"/>
</dbReference>
<feature type="transmembrane region" description="Helical" evidence="5">
    <location>
        <begin position="6"/>
        <end position="23"/>
    </location>
</feature>
<proteinExistence type="predicted"/>
<evidence type="ECO:0000313" key="6">
    <source>
        <dbReference type="EMBL" id="NYI39885.1"/>
    </source>
</evidence>
<dbReference type="EMBL" id="JACBZO010000001">
    <property type="protein sequence ID" value="NYI39885.1"/>
    <property type="molecule type" value="Genomic_DNA"/>
</dbReference>
<accession>A0A7Z0CIP7</accession>
<feature type="transmembrane region" description="Helical" evidence="5">
    <location>
        <begin position="77"/>
        <end position="98"/>
    </location>
</feature>
<sequence length="297" mass="30387">MGLSKTLLLGLIAGGTILLGLPVGRMRRPAASLRALLNAVAIGILLFLVWDVLTHAWEPVDSALSNVHAHSGGMGPVFGYGSLFAGGLIGGMLSLVFYERWMSRLSGTPAASAERADRRGPGAMAVGELKATRWNVASWSQARRLALLIAVGIGLHNFAEGLAIGQSAASNEVALATLLVIGFGLHNATEGFGIVAPLAGETDDEGEAVRPSWRFLLALAAIGGGPTFVGTVIGHGFTSAAVSVVFLTLAAGSILYVVIQLLGVAAKTRKPELLAYGLLIGLIAGFATDAIVTAAGA</sequence>
<dbReference type="InterPro" id="IPR003689">
    <property type="entry name" value="ZIP"/>
</dbReference>
<evidence type="ECO:0000256" key="2">
    <source>
        <dbReference type="ARBA" id="ARBA00022692"/>
    </source>
</evidence>
<dbReference type="GO" id="GO:0005385">
    <property type="term" value="F:zinc ion transmembrane transporter activity"/>
    <property type="evidence" value="ECO:0007669"/>
    <property type="project" value="TreeGrafter"/>
</dbReference>
<keyword evidence="2 5" id="KW-0812">Transmembrane</keyword>
<comment type="subcellular location">
    <subcellularLocation>
        <location evidence="1">Membrane</location>
        <topology evidence="1">Multi-pass membrane protein</topology>
    </subcellularLocation>
</comment>
<dbReference type="OrthoDB" id="9787346at2"/>
<comment type="caution">
    <text evidence="6">The sequence shown here is derived from an EMBL/GenBank/DDBJ whole genome shotgun (WGS) entry which is preliminary data.</text>
</comment>
<evidence type="ECO:0000313" key="7">
    <source>
        <dbReference type="Proteomes" id="UP000547973"/>
    </source>
</evidence>